<keyword evidence="5 6" id="KW-0472">Membrane</keyword>
<comment type="similarity">
    <text evidence="2">Belongs to the oxidase-dependent Fe transporter (OFeT) (TC 9.A.10.1) family.</text>
</comment>
<evidence type="ECO:0000256" key="4">
    <source>
        <dbReference type="ARBA" id="ARBA00022989"/>
    </source>
</evidence>
<keyword evidence="4 6" id="KW-1133">Transmembrane helix</keyword>
<feature type="transmembrane region" description="Helical" evidence="6">
    <location>
        <begin position="178"/>
        <end position="202"/>
    </location>
</feature>
<name>A0A5M6IT26_9PROT</name>
<feature type="transmembrane region" description="Helical" evidence="6">
    <location>
        <begin position="247"/>
        <end position="264"/>
    </location>
</feature>
<keyword evidence="3 6" id="KW-0812">Transmembrane</keyword>
<proteinExistence type="inferred from homology"/>
<dbReference type="InterPro" id="IPR004923">
    <property type="entry name" value="FTR1/Fip1/EfeU"/>
</dbReference>
<keyword evidence="8" id="KW-1185">Reference proteome</keyword>
<dbReference type="PANTHER" id="PTHR31632">
    <property type="entry name" value="IRON TRANSPORTER FTH1"/>
    <property type="match status" value="1"/>
</dbReference>
<dbReference type="OrthoDB" id="7260758at2"/>
<evidence type="ECO:0000256" key="6">
    <source>
        <dbReference type="SAM" id="Phobius"/>
    </source>
</evidence>
<sequence length="274" mass="27566">MLATLIIVFREVVEAGLIVGIVLAATEGMPGRGLRIAGGIAAGVAGACLVAAFAGAITDAFAGSGQELLNAAILGIAAVMLGWHTLWMARHGRAMAAELRGVGQEIVAGRRTPTALVVVVAMAVLREGAEVVLFLYGIAATGGTGAAGMFAGGLAGLALGAGLSVLAWAGMVRLPARALFAATGWLITLLAAGLAAQAAALLQQAGVVEALDATLWDSSALLSDASLPGRVLHTLIGYTDRPTGLQVLVYATTLFVLLLGARLTEVKAPRPARS</sequence>
<evidence type="ECO:0000313" key="7">
    <source>
        <dbReference type="EMBL" id="KAA5610977.1"/>
    </source>
</evidence>
<comment type="caution">
    <text evidence="7">The sequence shown here is derived from an EMBL/GenBank/DDBJ whole genome shotgun (WGS) entry which is preliminary data.</text>
</comment>
<feature type="transmembrane region" description="Helical" evidence="6">
    <location>
        <begin position="115"/>
        <end position="139"/>
    </location>
</feature>
<dbReference type="Proteomes" id="UP000325255">
    <property type="component" value="Unassembled WGS sequence"/>
</dbReference>
<evidence type="ECO:0000256" key="2">
    <source>
        <dbReference type="ARBA" id="ARBA00008333"/>
    </source>
</evidence>
<feature type="transmembrane region" description="Helical" evidence="6">
    <location>
        <begin position="69"/>
        <end position="89"/>
    </location>
</feature>
<dbReference type="AlphaFoldDB" id="A0A5M6IT26"/>
<evidence type="ECO:0000313" key="8">
    <source>
        <dbReference type="Proteomes" id="UP000325255"/>
    </source>
</evidence>
<feature type="transmembrane region" description="Helical" evidence="6">
    <location>
        <begin position="145"/>
        <end position="166"/>
    </location>
</feature>
<evidence type="ECO:0000256" key="3">
    <source>
        <dbReference type="ARBA" id="ARBA00022692"/>
    </source>
</evidence>
<dbReference type="Pfam" id="PF03239">
    <property type="entry name" value="FTR1"/>
    <property type="match status" value="1"/>
</dbReference>
<dbReference type="EMBL" id="VWPK01000025">
    <property type="protein sequence ID" value="KAA5610977.1"/>
    <property type="molecule type" value="Genomic_DNA"/>
</dbReference>
<evidence type="ECO:0000256" key="5">
    <source>
        <dbReference type="ARBA" id="ARBA00023136"/>
    </source>
</evidence>
<dbReference type="RefSeq" id="WP_150041901.1">
    <property type="nucleotide sequence ID" value="NZ_OW485601.1"/>
</dbReference>
<dbReference type="GO" id="GO:0015093">
    <property type="term" value="F:ferrous iron transmembrane transporter activity"/>
    <property type="evidence" value="ECO:0007669"/>
    <property type="project" value="TreeGrafter"/>
</dbReference>
<gene>
    <name evidence="7" type="ORF">F1189_16330</name>
</gene>
<evidence type="ECO:0000256" key="1">
    <source>
        <dbReference type="ARBA" id="ARBA00004141"/>
    </source>
</evidence>
<reference evidence="7 8" key="1">
    <citation type="submission" date="2019-09" db="EMBL/GenBank/DDBJ databases">
        <title>Genome sequence of Rhodovastum atsumiense, a diverse member of the Acetobacteraceae family of non-sulfur purple photosynthetic bacteria.</title>
        <authorList>
            <person name="Meyer T."/>
            <person name="Kyndt J."/>
        </authorList>
    </citation>
    <scope>NUCLEOTIDE SEQUENCE [LARGE SCALE GENOMIC DNA]</scope>
    <source>
        <strain evidence="7 8">DSM 21279</strain>
    </source>
</reference>
<protein>
    <submittedName>
        <fullName evidence="7">Iron permease</fullName>
    </submittedName>
</protein>
<dbReference type="PANTHER" id="PTHR31632:SF2">
    <property type="entry name" value="PLASMA MEMBRANE IRON PERMEASE"/>
    <property type="match status" value="1"/>
</dbReference>
<organism evidence="7 8">
    <name type="scientific">Rhodovastum atsumiense</name>
    <dbReference type="NCBI Taxonomy" id="504468"/>
    <lineage>
        <taxon>Bacteria</taxon>
        <taxon>Pseudomonadati</taxon>
        <taxon>Pseudomonadota</taxon>
        <taxon>Alphaproteobacteria</taxon>
        <taxon>Acetobacterales</taxon>
        <taxon>Acetobacteraceae</taxon>
        <taxon>Rhodovastum</taxon>
    </lineage>
</organism>
<accession>A0A5M6IT26</accession>
<comment type="subcellular location">
    <subcellularLocation>
        <location evidence="1">Membrane</location>
        <topology evidence="1">Multi-pass membrane protein</topology>
    </subcellularLocation>
</comment>
<feature type="transmembrane region" description="Helical" evidence="6">
    <location>
        <begin position="36"/>
        <end position="57"/>
    </location>
</feature>
<dbReference type="GO" id="GO:0033573">
    <property type="term" value="C:high-affinity iron permease complex"/>
    <property type="evidence" value="ECO:0007669"/>
    <property type="project" value="InterPro"/>
</dbReference>